<dbReference type="OrthoDB" id="407617at2759"/>
<keyword evidence="2 6" id="KW-0812">Transmembrane</keyword>
<evidence type="ECO:0008006" key="9">
    <source>
        <dbReference type="Google" id="ProtNLM"/>
    </source>
</evidence>
<evidence type="ECO:0000256" key="5">
    <source>
        <dbReference type="SAM" id="MobiDB-lite"/>
    </source>
</evidence>
<dbReference type="GO" id="GO:0016020">
    <property type="term" value="C:membrane"/>
    <property type="evidence" value="ECO:0007669"/>
    <property type="project" value="UniProtKB-SubCell"/>
</dbReference>
<dbReference type="EMBL" id="CAJPDS010000168">
    <property type="protein sequence ID" value="CAF9940942.1"/>
    <property type="molecule type" value="Genomic_DNA"/>
</dbReference>
<accession>A0A8H3J571</accession>
<comment type="caution">
    <text evidence="7">The sequence shown here is derived from an EMBL/GenBank/DDBJ whole genome shotgun (WGS) entry which is preliminary data.</text>
</comment>
<proteinExistence type="predicted"/>
<feature type="transmembrane region" description="Helical" evidence="6">
    <location>
        <begin position="163"/>
        <end position="183"/>
    </location>
</feature>
<reference evidence="7" key="1">
    <citation type="submission" date="2021-03" db="EMBL/GenBank/DDBJ databases">
        <authorList>
            <person name="Tagirdzhanova G."/>
        </authorList>
    </citation>
    <scope>NUCLEOTIDE SEQUENCE</scope>
</reference>
<name>A0A8H3J571_9LECA</name>
<gene>
    <name evidence="7" type="ORF">HETSPECPRED_002689</name>
</gene>
<evidence type="ECO:0000256" key="4">
    <source>
        <dbReference type="ARBA" id="ARBA00023136"/>
    </source>
</evidence>
<evidence type="ECO:0000313" key="7">
    <source>
        <dbReference type="EMBL" id="CAF9940942.1"/>
    </source>
</evidence>
<dbReference type="Pfam" id="PF04193">
    <property type="entry name" value="PQ-loop"/>
    <property type="match status" value="1"/>
</dbReference>
<dbReference type="Gene3D" id="1.20.1280.290">
    <property type="match status" value="1"/>
</dbReference>
<protein>
    <recommendedName>
        <fullName evidence="9">PQ loop repeat protein</fullName>
    </recommendedName>
</protein>
<keyword evidence="3 6" id="KW-1133">Transmembrane helix</keyword>
<feature type="transmembrane region" description="Helical" evidence="6">
    <location>
        <begin position="72"/>
        <end position="91"/>
    </location>
</feature>
<dbReference type="AlphaFoldDB" id="A0A8H3J571"/>
<evidence type="ECO:0000256" key="6">
    <source>
        <dbReference type="SAM" id="Phobius"/>
    </source>
</evidence>
<feature type="transmembrane region" description="Helical" evidence="6">
    <location>
        <begin position="12"/>
        <end position="32"/>
    </location>
</feature>
<organism evidence="7 8">
    <name type="scientific">Heterodermia speciosa</name>
    <dbReference type="NCBI Taxonomy" id="116794"/>
    <lineage>
        <taxon>Eukaryota</taxon>
        <taxon>Fungi</taxon>
        <taxon>Dikarya</taxon>
        <taxon>Ascomycota</taxon>
        <taxon>Pezizomycotina</taxon>
        <taxon>Lecanoromycetes</taxon>
        <taxon>OSLEUM clade</taxon>
        <taxon>Lecanoromycetidae</taxon>
        <taxon>Caliciales</taxon>
        <taxon>Physciaceae</taxon>
        <taxon>Heterodermia</taxon>
    </lineage>
</organism>
<feature type="region of interest" description="Disordered" evidence="5">
    <location>
        <begin position="332"/>
        <end position="369"/>
    </location>
</feature>
<dbReference type="PANTHER" id="PTHR16201:SF37">
    <property type="entry name" value="PQ-LOOP REPEAT-CONTAINING PROTEIN"/>
    <property type="match status" value="1"/>
</dbReference>
<feature type="transmembrane region" description="Helical" evidence="6">
    <location>
        <begin position="213"/>
        <end position="231"/>
    </location>
</feature>
<evidence type="ECO:0000256" key="1">
    <source>
        <dbReference type="ARBA" id="ARBA00004141"/>
    </source>
</evidence>
<keyword evidence="8" id="KW-1185">Reference proteome</keyword>
<evidence type="ECO:0000256" key="2">
    <source>
        <dbReference type="ARBA" id="ARBA00022692"/>
    </source>
</evidence>
<feature type="transmembrane region" description="Helical" evidence="6">
    <location>
        <begin position="130"/>
        <end position="151"/>
    </location>
</feature>
<evidence type="ECO:0000313" key="8">
    <source>
        <dbReference type="Proteomes" id="UP000664521"/>
    </source>
</evidence>
<comment type="subcellular location">
    <subcellularLocation>
        <location evidence="1">Membrane</location>
        <topology evidence="1">Multi-pass membrane protein</topology>
    </subcellularLocation>
</comment>
<dbReference type="SMART" id="SM00679">
    <property type="entry name" value="CTNS"/>
    <property type="match status" value="2"/>
</dbReference>
<dbReference type="InterPro" id="IPR006603">
    <property type="entry name" value="PQ-loop_rpt"/>
</dbReference>
<dbReference type="PANTHER" id="PTHR16201">
    <property type="entry name" value="SEVEN TRANSMEMBRANE PROTEIN 1-RELATED"/>
    <property type="match status" value="1"/>
</dbReference>
<feature type="transmembrane region" description="Helical" evidence="6">
    <location>
        <begin position="103"/>
        <end position="124"/>
    </location>
</feature>
<keyword evidence="4 6" id="KW-0472">Membrane</keyword>
<sequence>MAPQTTIPLPANILSTIGTVCWCVQLIPQIWFNWRQKTTDGLPGLMMFLWAISAVPFGVYAIIQNYAIPFQIQPQIFCALSLITWAQILVYNNGYTLIRASTLVTAIAVLFGGAEVLLILTLRPLYDKGVAWPVVVVGVIAATLLGAGLLPPYFEMWKRKGRVVGIHFGFLTVDWLGGIFNLMGVAEQQTFDPLGGWTTLGLERRIRTIDMNFYSIIIEGGIFLSHGIWLIRTRKLRKEAKLTGKSFDDLSELGDYDVDVVRKGSIAVAKDAQKDQIERRGSVAFSTDLEKGQEVVLEPVENEKMDLVVRPTKASTVQVTEEEVGPEEVDALGYGTMPRSAVSRPRTRPGYARQDSNMATLASFKDSRR</sequence>
<feature type="transmembrane region" description="Helical" evidence="6">
    <location>
        <begin position="44"/>
        <end position="66"/>
    </location>
</feature>
<dbReference type="InterPro" id="IPR051415">
    <property type="entry name" value="LAAT-1"/>
</dbReference>
<dbReference type="Proteomes" id="UP000664521">
    <property type="component" value="Unassembled WGS sequence"/>
</dbReference>
<evidence type="ECO:0000256" key="3">
    <source>
        <dbReference type="ARBA" id="ARBA00022989"/>
    </source>
</evidence>